<feature type="transmembrane region" description="Helical" evidence="1">
    <location>
        <begin position="6"/>
        <end position="24"/>
    </location>
</feature>
<keyword evidence="2" id="KW-0808">Transferase</keyword>
<keyword evidence="3" id="KW-1185">Reference proteome</keyword>
<keyword evidence="1" id="KW-0472">Membrane</keyword>
<gene>
    <name evidence="2" type="ORF">ILP92_05395</name>
</gene>
<dbReference type="InterPro" id="IPR045616">
    <property type="entry name" value="DUF6446"/>
</dbReference>
<dbReference type="Proteomes" id="UP000642488">
    <property type="component" value="Unassembled WGS sequence"/>
</dbReference>
<name>A0A934IG44_9RHOB</name>
<keyword evidence="1" id="KW-0812">Transmembrane</keyword>
<dbReference type="AlphaFoldDB" id="A0A934IG44"/>
<dbReference type="EMBL" id="JAEKPD010000005">
    <property type="protein sequence ID" value="MBJ3762176.1"/>
    <property type="molecule type" value="Genomic_DNA"/>
</dbReference>
<reference evidence="2" key="1">
    <citation type="submission" date="2020-12" db="EMBL/GenBank/DDBJ databases">
        <title>Bacterial taxonomy.</title>
        <authorList>
            <person name="Pan X."/>
        </authorList>
    </citation>
    <scope>NUCLEOTIDE SEQUENCE</scope>
    <source>
        <strain evidence="2">KCTC 52957</strain>
    </source>
</reference>
<proteinExistence type="predicted"/>
<keyword evidence="2" id="KW-0418">Kinase</keyword>
<evidence type="ECO:0000256" key="1">
    <source>
        <dbReference type="SAM" id="Phobius"/>
    </source>
</evidence>
<protein>
    <submittedName>
        <fullName evidence="2">Histidine kinase</fullName>
    </submittedName>
</protein>
<keyword evidence="1" id="KW-1133">Transmembrane helix</keyword>
<evidence type="ECO:0000313" key="2">
    <source>
        <dbReference type="EMBL" id="MBJ3762176.1"/>
    </source>
</evidence>
<evidence type="ECO:0000313" key="3">
    <source>
        <dbReference type="Proteomes" id="UP000642488"/>
    </source>
</evidence>
<dbReference type="GO" id="GO:0016301">
    <property type="term" value="F:kinase activity"/>
    <property type="evidence" value="ECO:0007669"/>
    <property type="project" value="UniProtKB-KW"/>
</dbReference>
<dbReference type="Pfam" id="PF20044">
    <property type="entry name" value="DUF6446"/>
    <property type="match status" value="1"/>
</dbReference>
<sequence length="173" mass="18819">MIGKIMTAAIVLTGIVVAISVYYLQVYHYYDEVTLEASEVALIPQGDGAPRRIDARDIKAIDANSSPIRFRACFTTDLTPSEARATFTPVDAQPLNAPRWFDCFDADAIGAALADGRGATFLSQKNVAYGADRIVAILDDGRGFIWHQLNNCGEKAYDGTPVGEACPPREEFE</sequence>
<comment type="caution">
    <text evidence="2">The sequence shown here is derived from an EMBL/GenBank/DDBJ whole genome shotgun (WGS) entry which is preliminary data.</text>
</comment>
<organism evidence="2 3">
    <name type="scientific">Palleronia pontilimi</name>
    <dbReference type="NCBI Taxonomy" id="1964209"/>
    <lineage>
        <taxon>Bacteria</taxon>
        <taxon>Pseudomonadati</taxon>
        <taxon>Pseudomonadota</taxon>
        <taxon>Alphaproteobacteria</taxon>
        <taxon>Rhodobacterales</taxon>
        <taxon>Roseobacteraceae</taxon>
        <taxon>Palleronia</taxon>
    </lineage>
</organism>
<accession>A0A934IG44</accession>